<feature type="region of interest" description="Disordered" evidence="1">
    <location>
        <begin position="121"/>
        <end position="156"/>
    </location>
</feature>
<comment type="caution">
    <text evidence="3">The sequence shown here is derived from an EMBL/GenBank/DDBJ whole genome shotgun (WGS) entry which is preliminary data.</text>
</comment>
<evidence type="ECO:0000313" key="4">
    <source>
        <dbReference type="Proteomes" id="UP000076218"/>
    </source>
</evidence>
<accession>A0A154V4J5</accession>
<dbReference type="EMBL" id="LQXA01000008">
    <property type="protein sequence ID" value="KZC96290.1"/>
    <property type="molecule type" value="Genomic_DNA"/>
</dbReference>
<reference evidence="3 4" key="1">
    <citation type="submission" date="2016-01" db="EMBL/GenBank/DDBJ databases">
        <title>Draft genome sequence of Clavibacter michiganensis subsp. tessellarius DOAB 609.</title>
        <authorList>
            <person name="Tambong J.T."/>
        </authorList>
    </citation>
    <scope>NUCLEOTIDE SEQUENCE [LARGE SCALE GENOMIC DNA]</scope>
    <source>
        <strain evidence="3 4">DOAB 609</strain>
    </source>
</reference>
<evidence type="ECO:0000313" key="3">
    <source>
        <dbReference type="EMBL" id="KZC96290.1"/>
    </source>
</evidence>
<dbReference type="AlphaFoldDB" id="A0A154V4J5"/>
<keyword evidence="2" id="KW-0812">Transmembrane</keyword>
<sequence length="156" mass="16501">MIKRLGAVAAVAVVCGALAAVIVGLFVRRIVDEAFVRDFWTGPPAAGIFTLIGAGFAYGAATVAARVSRRSAERQEWWDRAKWALDLVMSSDEADREVGLAAIEVLVAEATTTEAEMIDAVTSSSRLDEERRGSVVSASGAHPPEVDTIPTRADNG</sequence>
<gene>
    <name evidence="3" type="ORF">AWH51_03555</name>
</gene>
<keyword evidence="2" id="KW-1133">Transmembrane helix</keyword>
<keyword evidence="2" id="KW-0472">Membrane</keyword>
<evidence type="ECO:0000256" key="2">
    <source>
        <dbReference type="SAM" id="Phobius"/>
    </source>
</evidence>
<proteinExistence type="predicted"/>
<protein>
    <submittedName>
        <fullName evidence="3">Uncharacterized protein</fullName>
    </submittedName>
</protein>
<dbReference type="Proteomes" id="UP000076218">
    <property type="component" value="Unassembled WGS sequence"/>
</dbReference>
<organism evidence="3 4">
    <name type="scientific">Clavibacter tessellarius</name>
    <dbReference type="NCBI Taxonomy" id="31965"/>
    <lineage>
        <taxon>Bacteria</taxon>
        <taxon>Bacillati</taxon>
        <taxon>Actinomycetota</taxon>
        <taxon>Actinomycetes</taxon>
        <taxon>Micrococcales</taxon>
        <taxon>Microbacteriaceae</taxon>
        <taxon>Clavibacter</taxon>
    </lineage>
</organism>
<evidence type="ECO:0000256" key="1">
    <source>
        <dbReference type="SAM" id="MobiDB-lite"/>
    </source>
</evidence>
<feature type="transmembrane region" description="Helical" evidence="2">
    <location>
        <begin position="43"/>
        <end position="65"/>
    </location>
</feature>
<name>A0A154V4J5_9MICO</name>